<keyword evidence="1" id="KW-0472">Membrane</keyword>
<dbReference type="Proteomes" id="UP000663870">
    <property type="component" value="Unassembled WGS sequence"/>
</dbReference>
<sequence length="317" mass="35373">MQATLIPKATSYTTEIPASIISTPFIMATMTIASSSISTTIYPTSTSRSQMSITTSELTMITTPFFQTTSFVLSTTTTTTVTLLETTSITTEKSFTTFNISSVITPKSFISIFKIPMTQSILSKTGTTTSYNIIPTTILQTPTKNIQQTFYSITTAPSLLMTVTELMRIKEKTFSKTHVETKLFTMMSNSTLSLVTTQKSLVSSFTSSKRSEESHNILLYILYSLLFVIISIAIISFIDCYHYYRRKQQQLFNEYSITILSAPTSTNTYSSTNNDRIQSKNLSNTSNTFLSLLLMQSNETQSLKKVNKGVEHIVNDN</sequence>
<reference evidence="2" key="1">
    <citation type="submission" date="2021-02" db="EMBL/GenBank/DDBJ databases">
        <authorList>
            <person name="Nowell W R."/>
        </authorList>
    </citation>
    <scope>NUCLEOTIDE SEQUENCE</scope>
</reference>
<evidence type="ECO:0000256" key="1">
    <source>
        <dbReference type="SAM" id="Phobius"/>
    </source>
</evidence>
<accession>A0A814M8S9</accession>
<proteinExistence type="predicted"/>
<comment type="caution">
    <text evidence="2">The sequence shown here is derived from an EMBL/GenBank/DDBJ whole genome shotgun (WGS) entry which is preliminary data.</text>
</comment>
<protein>
    <submittedName>
        <fullName evidence="2">Uncharacterized protein</fullName>
    </submittedName>
</protein>
<dbReference type="EMBL" id="CAJNOL010000462">
    <property type="protein sequence ID" value="CAF1076080.1"/>
    <property type="molecule type" value="Genomic_DNA"/>
</dbReference>
<name>A0A814M8S9_9BILA</name>
<evidence type="ECO:0000313" key="2">
    <source>
        <dbReference type="EMBL" id="CAF1076080.1"/>
    </source>
</evidence>
<keyword evidence="1" id="KW-0812">Transmembrane</keyword>
<keyword evidence="1" id="KW-1133">Transmembrane helix</keyword>
<evidence type="ECO:0000313" key="3">
    <source>
        <dbReference type="Proteomes" id="UP000663870"/>
    </source>
</evidence>
<keyword evidence="3" id="KW-1185">Reference proteome</keyword>
<dbReference type="AlphaFoldDB" id="A0A814M8S9"/>
<organism evidence="2 3">
    <name type="scientific">Rotaria sordida</name>
    <dbReference type="NCBI Taxonomy" id="392033"/>
    <lineage>
        <taxon>Eukaryota</taxon>
        <taxon>Metazoa</taxon>
        <taxon>Spiralia</taxon>
        <taxon>Gnathifera</taxon>
        <taxon>Rotifera</taxon>
        <taxon>Eurotatoria</taxon>
        <taxon>Bdelloidea</taxon>
        <taxon>Philodinida</taxon>
        <taxon>Philodinidae</taxon>
        <taxon>Rotaria</taxon>
    </lineage>
</organism>
<feature type="transmembrane region" description="Helical" evidence="1">
    <location>
        <begin position="217"/>
        <end position="238"/>
    </location>
</feature>
<gene>
    <name evidence="2" type="ORF">JXQ802_LOCUS17939</name>
</gene>